<dbReference type="EMBL" id="CAFBMR010000124">
    <property type="protein sequence ID" value="CAB4929473.1"/>
    <property type="molecule type" value="Genomic_DNA"/>
</dbReference>
<gene>
    <name evidence="1" type="ORF">UFOPK3610_01858</name>
</gene>
<accession>A0A6J7IE38</accession>
<organism evidence="1">
    <name type="scientific">freshwater metagenome</name>
    <dbReference type="NCBI Taxonomy" id="449393"/>
    <lineage>
        <taxon>unclassified sequences</taxon>
        <taxon>metagenomes</taxon>
        <taxon>ecological metagenomes</taxon>
    </lineage>
</organism>
<dbReference type="AlphaFoldDB" id="A0A6J7IE38"/>
<evidence type="ECO:0000313" key="1">
    <source>
        <dbReference type="EMBL" id="CAB4929473.1"/>
    </source>
</evidence>
<name>A0A6J7IE38_9ZZZZ</name>
<protein>
    <submittedName>
        <fullName evidence="1">Unannotated protein</fullName>
    </submittedName>
</protein>
<sequence length="66" mass="7295">MTTVKRNKSTNGIKYINHAGLIGSRVTYRVAEDHIDALAIGPAKHAGCERSRQRTAWGAMTRDRDA</sequence>
<proteinExistence type="predicted"/>
<reference evidence="1" key="1">
    <citation type="submission" date="2020-05" db="EMBL/GenBank/DDBJ databases">
        <authorList>
            <person name="Chiriac C."/>
            <person name="Salcher M."/>
            <person name="Ghai R."/>
            <person name="Kavagutti S V."/>
        </authorList>
    </citation>
    <scope>NUCLEOTIDE SEQUENCE</scope>
</reference>